<dbReference type="GO" id="GO:0004818">
    <property type="term" value="F:glutamate-tRNA ligase activity"/>
    <property type="evidence" value="ECO:0007669"/>
    <property type="project" value="TreeGrafter"/>
</dbReference>
<reference evidence="8" key="1">
    <citation type="submission" date="2017-09" db="EMBL/GenBank/DDBJ databases">
        <title>The Reconstruction of 2,631 Draft Metagenome-Assembled Genomes from the Global Oceans.</title>
        <authorList>
            <person name="Tully B.J."/>
            <person name="Graham E.D."/>
            <person name="Heidelberg J.F."/>
        </authorList>
    </citation>
    <scope>NUCLEOTIDE SEQUENCE [LARGE SCALE GENOMIC DNA]</scope>
</reference>
<dbReference type="EMBL" id="NZEX01000036">
    <property type="protein sequence ID" value="MAH62560.1"/>
    <property type="molecule type" value="Genomic_DNA"/>
</dbReference>
<dbReference type="PANTHER" id="PTHR43311">
    <property type="entry name" value="GLUTAMATE--TRNA LIGASE"/>
    <property type="match status" value="1"/>
</dbReference>
<dbReference type="Pfam" id="PF00749">
    <property type="entry name" value="tRNA-synt_1c"/>
    <property type="match status" value="1"/>
</dbReference>
<dbReference type="InterPro" id="IPR049940">
    <property type="entry name" value="GluQ/Sye"/>
</dbReference>
<accession>A0A2D6YHD5</accession>
<organism evidence="7 8">
    <name type="scientific">SAR324 cluster bacterium</name>
    <dbReference type="NCBI Taxonomy" id="2024889"/>
    <lineage>
        <taxon>Bacteria</taxon>
        <taxon>Deltaproteobacteria</taxon>
        <taxon>SAR324 cluster</taxon>
    </lineage>
</organism>
<evidence type="ECO:0000256" key="1">
    <source>
        <dbReference type="ARBA" id="ARBA00022598"/>
    </source>
</evidence>
<keyword evidence="3 5" id="KW-0067">ATP-binding</keyword>
<feature type="domain" description="Glutamyl/glutaminyl-tRNA synthetase class Ib catalytic" evidence="6">
    <location>
        <begin position="13"/>
        <end position="85"/>
    </location>
</feature>
<evidence type="ECO:0000256" key="2">
    <source>
        <dbReference type="ARBA" id="ARBA00022741"/>
    </source>
</evidence>
<dbReference type="GO" id="GO:0005829">
    <property type="term" value="C:cytosol"/>
    <property type="evidence" value="ECO:0007669"/>
    <property type="project" value="TreeGrafter"/>
</dbReference>
<gene>
    <name evidence="7" type="ORF">CMN54_03755</name>
</gene>
<dbReference type="InterPro" id="IPR000924">
    <property type="entry name" value="Glu/Gln-tRNA-synth"/>
</dbReference>
<name>A0A2D6YHD5_9DELT</name>
<dbReference type="PRINTS" id="PR00987">
    <property type="entry name" value="TRNASYNTHGLU"/>
</dbReference>
<proteinExistence type="inferred from homology"/>
<evidence type="ECO:0000313" key="8">
    <source>
        <dbReference type="Proteomes" id="UP000226525"/>
    </source>
</evidence>
<dbReference type="Proteomes" id="UP000226525">
    <property type="component" value="Unassembled WGS sequence"/>
</dbReference>
<comment type="similarity">
    <text evidence="5">Belongs to the class-I aminoacyl-tRNA synthetase family.</text>
</comment>
<evidence type="ECO:0000256" key="4">
    <source>
        <dbReference type="ARBA" id="ARBA00023146"/>
    </source>
</evidence>
<feature type="non-terminal residue" evidence="7">
    <location>
        <position position="112"/>
    </location>
</feature>
<keyword evidence="1 5" id="KW-0436">Ligase</keyword>
<dbReference type="SUPFAM" id="SSF52374">
    <property type="entry name" value="Nucleotidylyl transferase"/>
    <property type="match status" value="1"/>
</dbReference>
<evidence type="ECO:0000256" key="3">
    <source>
        <dbReference type="ARBA" id="ARBA00022840"/>
    </source>
</evidence>
<keyword evidence="2 5" id="KW-0547">Nucleotide-binding</keyword>
<dbReference type="InterPro" id="IPR020058">
    <property type="entry name" value="Glu/Gln-tRNA-synth_Ib_cat-dom"/>
</dbReference>
<dbReference type="InterPro" id="IPR014729">
    <property type="entry name" value="Rossmann-like_a/b/a_fold"/>
</dbReference>
<evidence type="ECO:0000313" key="7">
    <source>
        <dbReference type="EMBL" id="MAH62560.1"/>
    </source>
</evidence>
<dbReference type="PROSITE" id="PS00178">
    <property type="entry name" value="AA_TRNA_LIGASE_I"/>
    <property type="match status" value="1"/>
</dbReference>
<evidence type="ECO:0000259" key="6">
    <source>
        <dbReference type="Pfam" id="PF00749"/>
    </source>
</evidence>
<keyword evidence="5" id="KW-0648">Protein biosynthesis</keyword>
<dbReference type="GO" id="GO:0006424">
    <property type="term" value="P:glutamyl-tRNA aminoacylation"/>
    <property type="evidence" value="ECO:0007669"/>
    <property type="project" value="TreeGrafter"/>
</dbReference>
<evidence type="ECO:0000256" key="5">
    <source>
        <dbReference type="RuleBase" id="RU363037"/>
    </source>
</evidence>
<dbReference type="Gene3D" id="3.40.50.620">
    <property type="entry name" value="HUPs"/>
    <property type="match status" value="1"/>
</dbReference>
<protein>
    <submittedName>
        <fullName evidence="7">tRNA glutamyl-Q synthetase</fullName>
    </submittedName>
</protein>
<dbReference type="PANTHER" id="PTHR43311:SF2">
    <property type="entry name" value="GLUTAMATE--TRNA LIGASE, MITOCHONDRIAL-RELATED"/>
    <property type="match status" value="1"/>
</dbReference>
<keyword evidence="4 5" id="KW-0030">Aminoacyl-tRNA synthetase</keyword>
<dbReference type="AlphaFoldDB" id="A0A2D6YHD5"/>
<dbReference type="InterPro" id="IPR001412">
    <property type="entry name" value="aa-tRNA-synth_I_CS"/>
</dbReference>
<sequence>MLSANSSEPIHWRSRLAPTPSGYLHLGNACNFLLTWLWIRYLGGELWLRIDDLDQARVRPEYIEDIFQQLDWLGLDTDQGPRSVGELQQTWSQQLRTEHYLSALTTLKNTGA</sequence>
<comment type="caution">
    <text evidence="7">The sequence shown here is derived from an EMBL/GenBank/DDBJ whole genome shotgun (WGS) entry which is preliminary data.</text>
</comment>
<dbReference type="GO" id="GO:0005524">
    <property type="term" value="F:ATP binding"/>
    <property type="evidence" value="ECO:0007669"/>
    <property type="project" value="UniProtKB-KW"/>
</dbReference>